<name>A0A2A2KS57_9BILA</name>
<dbReference type="EMBL" id="LIAE01007825">
    <property type="protein sequence ID" value="PAV76739.1"/>
    <property type="molecule type" value="Genomic_DNA"/>
</dbReference>
<gene>
    <name evidence="1" type="ORF">WR25_21060</name>
</gene>
<evidence type="ECO:0008006" key="3">
    <source>
        <dbReference type="Google" id="ProtNLM"/>
    </source>
</evidence>
<protein>
    <recommendedName>
        <fullName evidence="3">DUF38 domain-containing protein</fullName>
    </recommendedName>
</protein>
<evidence type="ECO:0000313" key="1">
    <source>
        <dbReference type="EMBL" id="PAV76739.1"/>
    </source>
</evidence>
<evidence type="ECO:0000313" key="2">
    <source>
        <dbReference type="Proteomes" id="UP000218231"/>
    </source>
</evidence>
<organism evidence="1 2">
    <name type="scientific">Diploscapter pachys</name>
    <dbReference type="NCBI Taxonomy" id="2018661"/>
    <lineage>
        <taxon>Eukaryota</taxon>
        <taxon>Metazoa</taxon>
        <taxon>Ecdysozoa</taxon>
        <taxon>Nematoda</taxon>
        <taxon>Chromadorea</taxon>
        <taxon>Rhabditida</taxon>
        <taxon>Rhabditina</taxon>
        <taxon>Rhabditomorpha</taxon>
        <taxon>Rhabditoidea</taxon>
        <taxon>Rhabditidae</taxon>
        <taxon>Diploscapter</taxon>
    </lineage>
</organism>
<proteinExistence type="predicted"/>
<sequence>MSDYFEIMQASFQSPEEKMFYDQMVRKYGLRQPRRIFGLKHDEVMLANLDSKSKHTAILLDALESTSTTTKKLDFNTYEVDFQLVLDFAKVLKPSCLQLNFDYNKKWSTLNGLVKAFPALFELNELVLFVPVYADGDSLLSHFSKFPPSLSFINKFFLHTGDVVKFLRTLVSTKFEEGSPAAIALKRIDNWTFQMRYETEIEEEETMNGYKLLSELVADIIPPDSENTRHIFELHLAVGGEQHVIYVKEEVNHRHEYRIIQLANRIENFNRILASPMDFILNMEEQMSSSDSDPGPDFPDAVRSLPYYKYFLTSKICHSLANDLTILLSAL</sequence>
<dbReference type="Proteomes" id="UP000218231">
    <property type="component" value="Unassembled WGS sequence"/>
</dbReference>
<dbReference type="AlphaFoldDB" id="A0A2A2KS57"/>
<keyword evidence="2" id="KW-1185">Reference proteome</keyword>
<reference evidence="1 2" key="1">
    <citation type="journal article" date="2017" name="Curr. Biol.">
        <title>Genome architecture and evolution of a unichromosomal asexual nematode.</title>
        <authorList>
            <person name="Fradin H."/>
            <person name="Zegar C."/>
            <person name="Gutwein M."/>
            <person name="Lucas J."/>
            <person name="Kovtun M."/>
            <person name="Corcoran D."/>
            <person name="Baugh L.R."/>
            <person name="Kiontke K."/>
            <person name="Gunsalus K."/>
            <person name="Fitch D.H."/>
            <person name="Piano F."/>
        </authorList>
    </citation>
    <scope>NUCLEOTIDE SEQUENCE [LARGE SCALE GENOMIC DNA]</scope>
    <source>
        <strain evidence="1">PF1309</strain>
    </source>
</reference>
<comment type="caution">
    <text evidence="1">The sequence shown here is derived from an EMBL/GenBank/DDBJ whole genome shotgun (WGS) entry which is preliminary data.</text>
</comment>
<accession>A0A2A2KS57</accession>